<evidence type="ECO:0000313" key="2">
    <source>
        <dbReference type="Proteomes" id="UP000566995"/>
    </source>
</evidence>
<name>A0A7W7P4M4_PSENT</name>
<evidence type="ECO:0008006" key="3">
    <source>
        <dbReference type="Google" id="ProtNLM"/>
    </source>
</evidence>
<dbReference type="InterPro" id="IPR025679">
    <property type="entry name" value="Imm2"/>
</dbReference>
<gene>
    <name evidence="1" type="ORF">HNP46_007173</name>
</gene>
<accession>A0A7W7P4M4</accession>
<protein>
    <recommendedName>
        <fullName evidence="3">Immunity protein Imm2</fullName>
    </recommendedName>
</protein>
<evidence type="ECO:0000313" key="1">
    <source>
        <dbReference type="EMBL" id="MBB4868253.1"/>
    </source>
</evidence>
<comment type="caution">
    <text evidence="1">The sequence shown here is derived from an EMBL/GenBank/DDBJ whole genome shotgun (WGS) entry which is preliminary data.</text>
</comment>
<reference evidence="1 2" key="1">
    <citation type="submission" date="2020-08" db="EMBL/GenBank/DDBJ databases">
        <title>Functional genomics of gut bacteria from endangered species of beetles.</title>
        <authorList>
            <person name="Carlos-Shanley C."/>
        </authorList>
    </citation>
    <scope>NUCLEOTIDE SEQUENCE [LARGE SCALE GENOMIC DNA]</scope>
    <source>
        <strain evidence="1 2">S00179</strain>
    </source>
</reference>
<dbReference type="AlphaFoldDB" id="A0A7W7P4M4"/>
<dbReference type="EMBL" id="JACHLI010000068">
    <property type="protein sequence ID" value="MBB4868253.1"/>
    <property type="molecule type" value="Genomic_DNA"/>
</dbReference>
<organism evidence="1 2">
    <name type="scientific">Pseudomonas nitroreducens</name>
    <dbReference type="NCBI Taxonomy" id="46680"/>
    <lineage>
        <taxon>Bacteria</taxon>
        <taxon>Pseudomonadati</taxon>
        <taxon>Pseudomonadota</taxon>
        <taxon>Gammaproteobacteria</taxon>
        <taxon>Pseudomonadales</taxon>
        <taxon>Pseudomonadaceae</taxon>
        <taxon>Pseudomonas</taxon>
    </lineage>
</organism>
<dbReference type="RefSeq" id="WP_184598929.1">
    <property type="nucleotide sequence ID" value="NZ_JACHLI010000068.1"/>
</dbReference>
<sequence length="118" mass="13312">MTEDRVTYGEIRAWFLGSYYSYCRGKLSDKSPWTEGESEVGYAYMELENSFDMPVEKLMLEVLTLVLSAGRSSKAVEKYHLDIISELLKEIDISSALAGLPSEEAAELRTDLKVLGLY</sequence>
<dbReference type="Proteomes" id="UP000566995">
    <property type="component" value="Unassembled WGS sequence"/>
</dbReference>
<dbReference type="Pfam" id="PF14426">
    <property type="entry name" value="Imm2"/>
    <property type="match status" value="1"/>
</dbReference>
<proteinExistence type="predicted"/>